<keyword evidence="18" id="KW-1185">Reference proteome</keyword>
<comment type="similarity">
    <text evidence="2 13">Belongs to the amiloride-sensitive sodium channel (TC 1.A.6) family.</text>
</comment>
<keyword evidence="6 15" id="KW-1133">Transmembrane helix</keyword>
<feature type="transmembrane region" description="Helical" evidence="15">
    <location>
        <begin position="288"/>
        <end position="309"/>
    </location>
</feature>
<keyword evidence="10" id="KW-0325">Glycoprotein</keyword>
<keyword evidence="9 15" id="KW-0472">Membrane</keyword>
<dbReference type="EMBL" id="CAJFCV020000003">
    <property type="protein sequence ID" value="CAG9110646.1"/>
    <property type="molecule type" value="Genomic_DNA"/>
</dbReference>
<dbReference type="InterPro" id="IPR001873">
    <property type="entry name" value="ENaC"/>
</dbReference>
<evidence type="ECO:0000256" key="8">
    <source>
        <dbReference type="ARBA" id="ARBA00023065"/>
    </source>
</evidence>
<evidence type="ECO:0000256" key="14">
    <source>
        <dbReference type="SAM" id="MobiDB-lite"/>
    </source>
</evidence>
<name>A0A1I7SR03_BURXY</name>
<comment type="subcellular location">
    <subcellularLocation>
        <location evidence="1">Membrane</location>
        <topology evidence="1">Multi-pass membrane protein</topology>
    </subcellularLocation>
</comment>
<evidence type="ECO:0000256" key="10">
    <source>
        <dbReference type="ARBA" id="ARBA00023180"/>
    </source>
</evidence>
<dbReference type="OrthoDB" id="5864349at2759"/>
<dbReference type="InterPro" id="IPR020903">
    <property type="entry name" value="ENaC_CS"/>
</dbReference>
<reference evidence="19" key="1">
    <citation type="submission" date="2016-11" db="UniProtKB">
        <authorList>
            <consortium name="WormBaseParasite"/>
        </authorList>
    </citation>
    <scope>IDENTIFICATION</scope>
</reference>
<evidence type="ECO:0000256" key="12">
    <source>
        <dbReference type="ARBA" id="ARBA00023303"/>
    </source>
</evidence>
<evidence type="ECO:0000313" key="19">
    <source>
        <dbReference type="WBParaSite" id="BXY_1546700.1"/>
    </source>
</evidence>
<evidence type="ECO:0000256" key="2">
    <source>
        <dbReference type="ARBA" id="ARBA00007193"/>
    </source>
</evidence>
<keyword evidence="7" id="KW-0915">Sodium</keyword>
<accession>A0A1I7SR03</accession>
<dbReference type="SMR" id="A0A1I7SR03"/>
<proteinExistence type="inferred from homology"/>
<keyword evidence="4 13" id="KW-0894">Sodium channel</keyword>
<evidence type="ECO:0000256" key="7">
    <source>
        <dbReference type="ARBA" id="ARBA00023053"/>
    </source>
</evidence>
<evidence type="ECO:0000256" key="5">
    <source>
        <dbReference type="ARBA" id="ARBA00022692"/>
    </source>
</evidence>
<dbReference type="GO" id="GO:0015280">
    <property type="term" value="F:ligand-gated sodium channel activity"/>
    <property type="evidence" value="ECO:0007669"/>
    <property type="project" value="TreeGrafter"/>
</dbReference>
<feature type="region of interest" description="Disordered" evidence="14">
    <location>
        <begin position="321"/>
        <end position="388"/>
    </location>
</feature>
<keyword evidence="11 13" id="KW-0739">Sodium transport</keyword>
<protein>
    <submittedName>
        <fullName evidence="16">(pine wood nematode) hypothetical protein</fullName>
    </submittedName>
</protein>
<evidence type="ECO:0000256" key="1">
    <source>
        <dbReference type="ARBA" id="ARBA00004141"/>
    </source>
</evidence>
<dbReference type="Gene3D" id="2.60.470.10">
    <property type="entry name" value="Acid-sensing ion channels like domains"/>
    <property type="match status" value="1"/>
</dbReference>
<dbReference type="PANTHER" id="PTHR11690:SF248">
    <property type="entry name" value="PICKPOCKET 17, ISOFORM A"/>
    <property type="match status" value="1"/>
</dbReference>
<dbReference type="PRINTS" id="PR01078">
    <property type="entry name" value="AMINACHANNEL"/>
</dbReference>
<evidence type="ECO:0000313" key="17">
    <source>
        <dbReference type="Proteomes" id="UP000095284"/>
    </source>
</evidence>
<evidence type="ECO:0000313" key="16">
    <source>
        <dbReference type="EMBL" id="CAD5222535.1"/>
    </source>
</evidence>
<dbReference type="WBParaSite" id="BXY_1546700.1">
    <property type="protein sequence ID" value="BXY_1546700.1"/>
    <property type="gene ID" value="BXY_1546700"/>
</dbReference>
<keyword evidence="12 13" id="KW-0407">Ion channel</keyword>
<evidence type="ECO:0000256" key="9">
    <source>
        <dbReference type="ARBA" id="ARBA00023136"/>
    </source>
</evidence>
<evidence type="ECO:0000256" key="4">
    <source>
        <dbReference type="ARBA" id="ARBA00022461"/>
    </source>
</evidence>
<dbReference type="eggNOG" id="KOG4294">
    <property type="taxonomic scope" value="Eukaryota"/>
</dbReference>
<keyword evidence="8 13" id="KW-0406">Ion transport</keyword>
<dbReference type="GO" id="GO:0005886">
    <property type="term" value="C:plasma membrane"/>
    <property type="evidence" value="ECO:0007669"/>
    <property type="project" value="TreeGrafter"/>
</dbReference>
<evidence type="ECO:0000256" key="3">
    <source>
        <dbReference type="ARBA" id="ARBA00022448"/>
    </source>
</evidence>
<sequence>MESVGYRLGDLVISCAFDTVPCDYVNDFIKVTDPDYGNCYTYNSDGAHRVARSGSMYGLRLITFSNVTDYLSSSSRAGMRITVSKQNYAVFPNTYGYDVAVGRYVLVAVSYNDVERLGYPYNNCNKKDETDGSIYNGSYTYEGCVRTCFQRTLLESCGCTDSRFPRVTDNDTLCSYKETTMFECYQNFINKYGDYTQTQNCSCASPCSEAQYTAVLTTAAWPRYFPNFTTPQCTGNFPGTEVDCYTAYTQNAAAIDIMFANSESEKTQESPNMDGYGLFRNISGAISLWIGASVITLFELIELLFYICFSRKLCGPCKPRPDSPYADDGTADDIYNADGNDSHIPPPITEAGDMGFLDGNPYGGDYNPAGGEGGGARARKVPTKFVSD</sequence>
<organism evidence="17 19">
    <name type="scientific">Bursaphelenchus xylophilus</name>
    <name type="common">Pinewood nematode worm</name>
    <name type="synonym">Aphelenchoides xylophilus</name>
    <dbReference type="NCBI Taxonomy" id="6326"/>
    <lineage>
        <taxon>Eukaryota</taxon>
        <taxon>Metazoa</taxon>
        <taxon>Ecdysozoa</taxon>
        <taxon>Nematoda</taxon>
        <taxon>Chromadorea</taxon>
        <taxon>Rhabditida</taxon>
        <taxon>Tylenchina</taxon>
        <taxon>Tylenchomorpha</taxon>
        <taxon>Aphelenchoidea</taxon>
        <taxon>Aphelenchoididae</taxon>
        <taxon>Bursaphelenchus</taxon>
    </lineage>
</organism>
<dbReference type="Pfam" id="PF00858">
    <property type="entry name" value="ASC"/>
    <property type="match status" value="1"/>
</dbReference>
<evidence type="ECO:0000313" key="18">
    <source>
        <dbReference type="Proteomes" id="UP000659654"/>
    </source>
</evidence>
<dbReference type="Gene3D" id="1.10.287.820">
    <property type="entry name" value="Acid-sensing ion channel domain"/>
    <property type="match status" value="1"/>
</dbReference>
<evidence type="ECO:0000256" key="15">
    <source>
        <dbReference type="SAM" id="Phobius"/>
    </source>
</evidence>
<dbReference type="AlphaFoldDB" id="A0A1I7SR03"/>
<dbReference type="Proteomes" id="UP000582659">
    <property type="component" value="Unassembled WGS sequence"/>
</dbReference>
<evidence type="ECO:0000256" key="6">
    <source>
        <dbReference type="ARBA" id="ARBA00022989"/>
    </source>
</evidence>
<keyword evidence="5 13" id="KW-0812">Transmembrane</keyword>
<reference evidence="16" key="2">
    <citation type="submission" date="2020-09" db="EMBL/GenBank/DDBJ databases">
        <authorList>
            <person name="Kikuchi T."/>
        </authorList>
    </citation>
    <scope>NUCLEOTIDE SEQUENCE</scope>
    <source>
        <strain evidence="16">Ka4C1</strain>
    </source>
</reference>
<keyword evidence="3 13" id="KW-0813">Transport</keyword>
<dbReference type="EMBL" id="CAJFDI010000003">
    <property type="protein sequence ID" value="CAD5222535.1"/>
    <property type="molecule type" value="Genomic_DNA"/>
</dbReference>
<evidence type="ECO:0000256" key="11">
    <source>
        <dbReference type="ARBA" id="ARBA00023201"/>
    </source>
</evidence>
<dbReference type="PROSITE" id="PS01206">
    <property type="entry name" value="ASC"/>
    <property type="match status" value="1"/>
</dbReference>
<dbReference type="Proteomes" id="UP000659654">
    <property type="component" value="Unassembled WGS sequence"/>
</dbReference>
<evidence type="ECO:0000256" key="13">
    <source>
        <dbReference type="RuleBase" id="RU000679"/>
    </source>
</evidence>
<dbReference type="PANTHER" id="PTHR11690">
    <property type="entry name" value="AMILORIDE-SENSITIVE SODIUM CHANNEL-RELATED"/>
    <property type="match status" value="1"/>
</dbReference>
<gene>
    <name evidence="16" type="ORF">BXYJ_LOCUS7503</name>
</gene>
<dbReference type="Proteomes" id="UP000095284">
    <property type="component" value="Unplaced"/>
</dbReference>